<dbReference type="InterPro" id="IPR007590">
    <property type="entry name" value="Saf4/Yju2"/>
</dbReference>
<evidence type="ECO:0000256" key="2">
    <source>
        <dbReference type="SAM" id="MobiDB-lite"/>
    </source>
</evidence>
<evidence type="ECO:0000256" key="1">
    <source>
        <dbReference type="ARBA" id="ARBA00005595"/>
    </source>
</evidence>
<feature type="compositionally biased region" description="Basic and acidic residues" evidence="2">
    <location>
        <begin position="266"/>
        <end position="277"/>
    </location>
</feature>
<dbReference type="EMBL" id="ML992501">
    <property type="protein sequence ID" value="KAF2227502.1"/>
    <property type="molecule type" value="Genomic_DNA"/>
</dbReference>
<dbReference type="GO" id="GO:0000398">
    <property type="term" value="P:mRNA splicing, via spliceosome"/>
    <property type="evidence" value="ECO:0007669"/>
    <property type="project" value="InterPro"/>
</dbReference>
<evidence type="ECO:0000313" key="3">
    <source>
        <dbReference type="EMBL" id="KAF2227502.1"/>
    </source>
</evidence>
<protein>
    <submittedName>
        <fullName evidence="3">CWC16 protein</fullName>
    </submittedName>
</protein>
<dbReference type="PANTHER" id="PTHR12111:SF2">
    <property type="entry name" value="SPLICING FACTOR YJU2B-RELATED"/>
    <property type="match status" value="1"/>
</dbReference>
<dbReference type="OrthoDB" id="360327at2759"/>
<sequence>MQGFNMGRYYPPDSDNPPTFNKTHPLGTRARKLRSEGILTVRFEMPFPIWCSHCPKPTIIGQGVRFNAEKKKVGNYYSTPIWSFRMKHVICGGEIEIRTDPKASEYVVSEGAKRRDYGDEKVEEGVLDEEERARRREDAMAGLEGRKEEEGIKLESSKRVEELLEDRERHWADPYEANRMVRKGFRRERKERVREREKAEGIQDKLALGIDLVPENEEDRLRAGMVDFGQTRLDGAVEAASRPFFERDATKPRKQVASPKTSLKKASKDQSERKTSLEQRLVSSTRAAVDPWRVEGTSRFSTDRKPFERLKRRDEDVPIANAIPGDPDGADVKHPVTALVAYDSD</sequence>
<dbReference type="GO" id="GO:0005684">
    <property type="term" value="C:U2-type spliceosomal complex"/>
    <property type="evidence" value="ECO:0007669"/>
    <property type="project" value="TreeGrafter"/>
</dbReference>
<keyword evidence="4" id="KW-1185">Reference proteome</keyword>
<dbReference type="Pfam" id="PF04502">
    <property type="entry name" value="Saf4_Yju2"/>
    <property type="match status" value="1"/>
</dbReference>
<feature type="region of interest" description="Disordered" evidence="2">
    <location>
        <begin position="305"/>
        <end position="333"/>
    </location>
</feature>
<gene>
    <name evidence="3" type="ORF">BDZ85DRAFT_254419</name>
</gene>
<feature type="compositionally biased region" description="Basic and acidic residues" evidence="2">
    <location>
        <begin position="131"/>
        <end position="150"/>
    </location>
</feature>
<comment type="similarity">
    <text evidence="1">Belongs to the CWC16 family.</text>
</comment>
<feature type="region of interest" description="Disordered" evidence="2">
    <location>
        <begin position="118"/>
        <end position="150"/>
    </location>
</feature>
<feature type="region of interest" description="Disordered" evidence="2">
    <location>
        <begin position="1"/>
        <end position="27"/>
    </location>
</feature>
<dbReference type="GO" id="GO:0071014">
    <property type="term" value="C:post-mRNA release spliceosomal complex"/>
    <property type="evidence" value="ECO:0007669"/>
    <property type="project" value="TreeGrafter"/>
</dbReference>
<organism evidence="3 4">
    <name type="scientific">Elsinoe ampelina</name>
    <dbReference type="NCBI Taxonomy" id="302913"/>
    <lineage>
        <taxon>Eukaryota</taxon>
        <taxon>Fungi</taxon>
        <taxon>Dikarya</taxon>
        <taxon>Ascomycota</taxon>
        <taxon>Pezizomycotina</taxon>
        <taxon>Dothideomycetes</taxon>
        <taxon>Dothideomycetidae</taxon>
        <taxon>Myriangiales</taxon>
        <taxon>Elsinoaceae</taxon>
        <taxon>Elsinoe</taxon>
    </lineage>
</organism>
<dbReference type="AlphaFoldDB" id="A0A6A6GP33"/>
<feature type="compositionally biased region" description="Basic and acidic residues" evidence="2">
    <location>
        <begin position="305"/>
        <end position="316"/>
    </location>
</feature>
<name>A0A6A6GP33_9PEZI</name>
<evidence type="ECO:0000313" key="4">
    <source>
        <dbReference type="Proteomes" id="UP000799538"/>
    </source>
</evidence>
<proteinExistence type="inferred from homology"/>
<feature type="region of interest" description="Disordered" evidence="2">
    <location>
        <begin position="240"/>
        <end position="285"/>
    </location>
</feature>
<reference evidence="4" key="1">
    <citation type="journal article" date="2020" name="Stud. Mycol.">
        <title>101 Dothideomycetes genomes: A test case for predicting lifestyles and emergence of pathogens.</title>
        <authorList>
            <person name="Haridas S."/>
            <person name="Albert R."/>
            <person name="Binder M."/>
            <person name="Bloem J."/>
            <person name="LaButti K."/>
            <person name="Salamov A."/>
            <person name="Andreopoulos B."/>
            <person name="Baker S."/>
            <person name="Barry K."/>
            <person name="Bills G."/>
            <person name="Bluhm B."/>
            <person name="Cannon C."/>
            <person name="Castanera R."/>
            <person name="Culley D."/>
            <person name="Daum C."/>
            <person name="Ezra D."/>
            <person name="Gonzalez J."/>
            <person name="Henrissat B."/>
            <person name="Kuo A."/>
            <person name="Liang C."/>
            <person name="Lipzen A."/>
            <person name="Lutzoni F."/>
            <person name="Magnuson J."/>
            <person name="Mondo S."/>
            <person name="Nolan M."/>
            <person name="Ohm R."/>
            <person name="Pangilinan J."/>
            <person name="Park H.-J."/>
            <person name="Ramirez L."/>
            <person name="Alfaro M."/>
            <person name="Sun H."/>
            <person name="Tritt A."/>
            <person name="Yoshinaga Y."/>
            <person name="Zwiers L.-H."/>
            <person name="Turgeon B."/>
            <person name="Goodwin S."/>
            <person name="Spatafora J."/>
            <person name="Crous P."/>
            <person name="Grigoriev I."/>
        </authorList>
    </citation>
    <scope>NUCLEOTIDE SEQUENCE [LARGE SCALE GENOMIC DNA]</scope>
    <source>
        <strain evidence="4">CECT 20119</strain>
    </source>
</reference>
<dbReference type="Proteomes" id="UP000799538">
    <property type="component" value="Unassembled WGS sequence"/>
</dbReference>
<dbReference type="PANTHER" id="PTHR12111">
    <property type="entry name" value="SPLICING FACTOR YJU2"/>
    <property type="match status" value="1"/>
</dbReference>
<accession>A0A6A6GP33</accession>